<dbReference type="GO" id="GO:0012505">
    <property type="term" value="C:endomembrane system"/>
    <property type="evidence" value="ECO:0007669"/>
    <property type="project" value="UniProtKB-SubCell"/>
</dbReference>
<evidence type="ECO:0000256" key="4">
    <source>
        <dbReference type="ARBA" id="ARBA00023136"/>
    </source>
</evidence>
<comment type="subcellular location">
    <subcellularLocation>
        <location evidence="1">Endomembrane system</location>
        <topology evidence="1">Multi-pass membrane protein</topology>
    </subcellularLocation>
</comment>
<dbReference type="AlphaFoldDB" id="A0AA39HMP4"/>
<feature type="transmembrane region" description="Helical" evidence="5">
    <location>
        <begin position="82"/>
        <end position="108"/>
    </location>
</feature>
<proteinExistence type="predicted"/>
<evidence type="ECO:0000256" key="5">
    <source>
        <dbReference type="SAM" id="Phobius"/>
    </source>
</evidence>
<organism evidence="6 7">
    <name type="scientific">Steinernema hermaphroditum</name>
    <dbReference type="NCBI Taxonomy" id="289476"/>
    <lineage>
        <taxon>Eukaryota</taxon>
        <taxon>Metazoa</taxon>
        <taxon>Ecdysozoa</taxon>
        <taxon>Nematoda</taxon>
        <taxon>Chromadorea</taxon>
        <taxon>Rhabditida</taxon>
        <taxon>Tylenchina</taxon>
        <taxon>Panagrolaimomorpha</taxon>
        <taxon>Strongyloidoidea</taxon>
        <taxon>Steinernematidae</taxon>
        <taxon>Steinernema</taxon>
    </lineage>
</organism>
<feature type="transmembrane region" description="Helical" evidence="5">
    <location>
        <begin position="51"/>
        <end position="75"/>
    </location>
</feature>
<evidence type="ECO:0000256" key="1">
    <source>
        <dbReference type="ARBA" id="ARBA00004127"/>
    </source>
</evidence>
<dbReference type="EMBL" id="JAUCMV010000003">
    <property type="protein sequence ID" value="KAK0408711.1"/>
    <property type="molecule type" value="Genomic_DNA"/>
</dbReference>
<evidence type="ECO:0000313" key="6">
    <source>
        <dbReference type="EMBL" id="KAK0408711.1"/>
    </source>
</evidence>
<gene>
    <name evidence="6" type="ORF">QR680_004119</name>
</gene>
<name>A0AA39HMP4_9BILA</name>
<dbReference type="Proteomes" id="UP001175271">
    <property type="component" value="Unassembled WGS sequence"/>
</dbReference>
<feature type="transmembrane region" description="Helical" evidence="5">
    <location>
        <begin position="23"/>
        <end position="45"/>
    </location>
</feature>
<keyword evidence="7" id="KW-1185">Reference proteome</keyword>
<comment type="caution">
    <text evidence="6">The sequence shown here is derived from an EMBL/GenBank/DDBJ whole genome shotgun (WGS) entry which is preliminary data.</text>
</comment>
<evidence type="ECO:0000256" key="2">
    <source>
        <dbReference type="ARBA" id="ARBA00022692"/>
    </source>
</evidence>
<dbReference type="InterPro" id="IPR051115">
    <property type="entry name" value="LAPTM_transporter"/>
</dbReference>
<dbReference type="PANTHER" id="PTHR12479:SF10">
    <property type="entry name" value="LYSOSOMAL-ASSOCIATED TRANSMEMBRANE PROTEIN"/>
    <property type="match status" value="1"/>
</dbReference>
<dbReference type="GO" id="GO:0005765">
    <property type="term" value="C:lysosomal membrane"/>
    <property type="evidence" value="ECO:0007669"/>
    <property type="project" value="TreeGrafter"/>
</dbReference>
<evidence type="ECO:0000313" key="7">
    <source>
        <dbReference type="Proteomes" id="UP001175271"/>
    </source>
</evidence>
<keyword evidence="4 5" id="KW-0472">Membrane</keyword>
<sequence length="185" mass="20339">MGCCSEEKCCCGCVHVKTGTETIGILTVFFGGIGVAFAALAFYTGVSVPYYGLYVFGVACLCSTLLGSGLIIGALNNYHMLLIPYMIVVALELAVEIVSVALFTYMFWYPGKYVDEYMKMMPEFVNDGNAQDFYVKYSIPVCLASMTLACLLSVWFLTIVHNCYKYIKSVADEDPAESVLMLEKA</sequence>
<keyword evidence="3 5" id="KW-1133">Transmembrane helix</keyword>
<protein>
    <submittedName>
        <fullName evidence="6">Uncharacterized protein</fullName>
    </submittedName>
</protein>
<evidence type="ECO:0000256" key="3">
    <source>
        <dbReference type="ARBA" id="ARBA00022989"/>
    </source>
</evidence>
<keyword evidence="2 5" id="KW-0812">Transmembrane</keyword>
<reference evidence="6" key="1">
    <citation type="submission" date="2023-06" db="EMBL/GenBank/DDBJ databases">
        <title>Genomic analysis of the entomopathogenic nematode Steinernema hermaphroditum.</title>
        <authorList>
            <person name="Schwarz E.M."/>
            <person name="Heppert J.K."/>
            <person name="Baniya A."/>
            <person name="Schwartz H.T."/>
            <person name="Tan C.-H."/>
            <person name="Antoshechkin I."/>
            <person name="Sternberg P.W."/>
            <person name="Goodrich-Blair H."/>
            <person name="Dillman A.R."/>
        </authorList>
    </citation>
    <scope>NUCLEOTIDE SEQUENCE</scope>
    <source>
        <strain evidence="6">PS9179</strain>
        <tissue evidence="6">Whole animal</tissue>
    </source>
</reference>
<feature type="transmembrane region" description="Helical" evidence="5">
    <location>
        <begin position="137"/>
        <end position="160"/>
    </location>
</feature>
<dbReference type="PANTHER" id="PTHR12479">
    <property type="entry name" value="LYSOSOMAL-ASSOCIATED TRANSMEMBRANE PROTEIN"/>
    <property type="match status" value="1"/>
</dbReference>
<accession>A0AA39HMP4</accession>